<organism evidence="1 2">
    <name type="scientific">Kalanchoe fedtschenkoi</name>
    <name type="common">Lavender scallops</name>
    <name type="synonym">South American air plant</name>
    <dbReference type="NCBI Taxonomy" id="63787"/>
    <lineage>
        <taxon>Eukaryota</taxon>
        <taxon>Viridiplantae</taxon>
        <taxon>Streptophyta</taxon>
        <taxon>Embryophyta</taxon>
        <taxon>Tracheophyta</taxon>
        <taxon>Spermatophyta</taxon>
        <taxon>Magnoliopsida</taxon>
        <taxon>eudicotyledons</taxon>
        <taxon>Gunneridae</taxon>
        <taxon>Pentapetalae</taxon>
        <taxon>Saxifragales</taxon>
        <taxon>Crassulaceae</taxon>
        <taxon>Kalanchoe</taxon>
    </lineage>
</organism>
<name>A0A7N0SWP6_KALFE</name>
<dbReference type="AlphaFoldDB" id="A0A7N0SWP6"/>
<keyword evidence="2" id="KW-1185">Reference proteome</keyword>
<proteinExistence type="predicted"/>
<protein>
    <submittedName>
        <fullName evidence="1">Uncharacterized protein</fullName>
    </submittedName>
</protein>
<dbReference type="Proteomes" id="UP000594263">
    <property type="component" value="Unplaced"/>
</dbReference>
<sequence>MQHQSKKFIQPFKSVVWSFSVRKLLFSKSKITIWLFSNSLISQWPTGCSSMSSHQLLLVRPWKALTVDA</sequence>
<accession>A0A7N0SWP6</accession>
<evidence type="ECO:0000313" key="2">
    <source>
        <dbReference type="Proteomes" id="UP000594263"/>
    </source>
</evidence>
<evidence type="ECO:0000313" key="1">
    <source>
        <dbReference type="EnsemblPlants" id="Kaladp0011s0461.1.v1.1.CDS.1"/>
    </source>
</evidence>
<dbReference type="EnsemblPlants" id="Kaladp0011s0461.1.v1.1">
    <property type="protein sequence ID" value="Kaladp0011s0461.1.v1.1.CDS.1"/>
    <property type="gene ID" value="Kaladp0011s0461.v1.1"/>
</dbReference>
<reference evidence="1" key="1">
    <citation type="submission" date="2021-01" db="UniProtKB">
        <authorList>
            <consortium name="EnsemblPlants"/>
        </authorList>
    </citation>
    <scope>IDENTIFICATION</scope>
</reference>
<dbReference type="Gramene" id="Kaladp0011s0461.1.v1.1">
    <property type="protein sequence ID" value="Kaladp0011s0461.1.v1.1.CDS.1"/>
    <property type="gene ID" value="Kaladp0011s0461.v1.1"/>
</dbReference>